<gene>
    <name evidence="4" type="ORF">QQS21_007406</name>
</gene>
<organism evidence="4 5">
    <name type="scientific">Conoideocrella luteorostrata</name>
    <dbReference type="NCBI Taxonomy" id="1105319"/>
    <lineage>
        <taxon>Eukaryota</taxon>
        <taxon>Fungi</taxon>
        <taxon>Dikarya</taxon>
        <taxon>Ascomycota</taxon>
        <taxon>Pezizomycotina</taxon>
        <taxon>Sordariomycetes</taxon>
        <taxon>Hypocreomycetidae</taxon>
        <taxon>Hypocreales</taxon>
        <taxon>Clavicipitaceae</taxon>
        <taxon>Conoideocrella</taxon>
    </lineage>
</organism>
<sequence>MSGDANAIRPLCFGSRPSLTLPGATDYFMASESVALKQLGFSNIVDVLPGQAVFCEKGQAPKFRQIAEKKSYTPDCFEFVYFARPDSCVDGISVYRSRQNMGEKLAKKIRDILGEQGVRDIDAVIPVPETSNIAAATLAEKLGKPYVTAFIKNRYVHRTFILPNQALRQKSVRRKLSPIDSEFRGKNLIIVDDSLVRGTTSREIVQMAREAGATRVVFVSCSPECTYPHIYGIDLADPADLIARGKTRQEIAKYIQADDVIFQDLEDLKAACHEAAEGTSQVQDFEVGVFCGQYVTDVPEGYFTHLSEIRNGKQGQNGDAGNVVASSGPVNGSMPKVPEHREDISLHNIANELTLHDK</sequence>
<evidence type="ECO:0000256" key="3">
    <source>
        <dbReference type="SAM" id="MobiDB-lite"/>
    </source>
</evidence>
<keyword evidence="5" id="KW-1185">Reference proteome</keyword>
<evidence type="ECO:0008006" key="6">
    <source>
        <dbReference type="Google" id="ProtNLM"/>
    </source>
</evidence>
<dbReference type="Gene3D" id="3.60.20.10">
    <property type="entry name" value="Glutamine Phosphoribosylpyrophosphate, subunit 1, domain 1"/>
    <property type="match status" value="1"/>
</dbReference>
<dbReference type="InterPro" id="IPR000836">
    <property type="entry name" value="PRTase_dom"/>
</dbReference>
<dbReference type="InterPro" id="IPR029055">
    <property type="entry name" value="Ntn_hydrolases_N"/>
</dbReference>
<accession>A0AAJ0CKR1</accession>
<keyword evidence="1" id="KW-0808">Transferase</keyword>
<feature type="region of interest" description="Disordered" evidence="3">
    <location>
        <begin position="311"/>
        <end position="338"/>
    </location>
</feature>
<evidence type="ECO:0000256" key="2">
    <source>
        <dbReference type="ARBA" id="ARBA00022962"/>
    </source>
</evidence>
<feature type="compositionally biased region" description="Polar residues" evidence="3">
    <location>
        <begin position="313"/>
        <end position="330"/>
    </location>
</feature>
<dbReference type="PANTHER" id="PTHR11907">
    <property type="entry name" value="AMIDOPHOSPHORIBOSYLTRANSFERASE"/>
    <property type="match status" value="1"/>
</dbReference>
<dbReference type="Gene3D" id="3.40.50.2020">
    <property type="match status" value="1"/>
</dbReference>
<protein>
    <recommendedName>
        <fullName evidence="6">Amidophosphoribosyltransferase</fullName>
    </recommendedName>
</protein>
<dbReference type="AlphaFoldDB" id="A0AAJ0CKR1"/>
<dbReference type="SUPFAM" id="SSF53271">
    <property type="entry name" value="PRTase-like"/>
    <property type="match status" value="1"/>
</dbReference>
<evidence type="ECO:0000313" key="4">
    <source>
        <dbReference type="EMBL" id="KAK2594856.1"/>
    </source>
</evidence>
<dbReference type="Proteomes" id="UP001251528">
    <property type="component" value="Unassembled WGS sequence"/>
</dbReference>
<dbReference type="InterPro" id="IPR029057">
    <property type="entry name" value="PRTase-like"/>
</dbReference>
<dbReference type="GO" id="GO:0016740">
    <property type="term" value="F:transferase activity"/>
    <property type="evidence" value="ECO:0007669"/>
    <property type="project" value="UniProtKB-KW"/>
</dbReference>
<evidence type="ECO:0000256" key="1">
    <source>
        <dbReference type="ARBA" id="ARBA00022679"/>
    </source>
</evidence>
<dbReference type="EMBL" id="JASWJB010000152">
    <property type="protein sequence ID" value="KAK2594856.1"/>
    <property type="molecule type" value="Genomic_DNA"/>
</dbReference>
<proteinExistence type="predicted"/>
<comment type="caution">
    <text evidence="4">The sequence shown here is derived from an EMBL/GenBank/DDBJ whole genome shotgun (WGS) entry which is preliminary data.</text>
</comment>
<reference evidence="4" key="1">
    <citation type="submission" date="2023-06" db="EMBL/GenBank/DDBJ databases">
        <title>Conoideocrella luteorostrata (Hypocreales: Clavicipitaceae), a potential biocontrol fungus for elongate hemlock scale in United States Christmas tree production areas.</title>
        <authorList>
            <person name="Barrett H."/>
            <person name="Lovett B."/>
            <person name="Macias A.M."/>
            <person name="Stajich J.E."/>
            <person name="Kasson M.T."/>
        </authorList>
    </citation>
    <scope>NUCLEOTIDE SEQUENCE</scope>
    <source>
        <strain evidence="4">ARSEF 14590</strain>
    </source>
</reference>
<dbReference type="SUPFAM" id="SSF56235">
    <property type="entry name" value="N-terminal nucleophile aminohydrolases (Ntn hydrolases)"/>
    <property type="match status" value="1"/>
</dbReference>
<name>A0AAJ0CKR1_9HYPO</name>
<dbReference type="CDD" id="cd06223">
    <property type="entry name" value="PRTases_typeI"/>
    <property type="match status" value="1"/>
</dbReference>
<keyword evidence="2" id="KW-0315">Glutamine amidotransferase</keyword>
<evidence type="ECO:0000313" key="5">
    <source>
        <dbReference type="Proteomes" id="UP001251528"/>
    </source>
</evidence>